<dbReference type="RefSeq" id="WP_033536241.1">
    <property type="nucleotide sequence ID" value="NZ_JFHD01000024.1"/>
</dbReference>
<accession>A0A656QFQ1</accession>
<keyword evidence="2" id="KW-1185">Reference proteome</keyword>
<comment type="caution">
    <text evidence="1">The sequence shown here is derived from an EMBL/GenBank/DDBJ whole genome shotgun (WGS) entry which is preliminary data.</text>
</comment>
<reference evidence="1 2" key="1">
    <citation type="submission" date="2014-03" db="EMBL/GenBank/DDBJ databases">
        <title>Draft Genome Sequences of Four Burkholderia Strains.</title>
        <authorList>
            <person name="Liu X.Y."/>
            <person name="Li C.X."/>
            <person name="Xu J.H."/>
        </authorList>
    </citation>
    <scope>NUCLEOTIDE SEQUENCE [LARGE SCALE GENOMIC DNA]</scope>
    <source>
        <strain evidence="1 2">OP-1</strain>
    </source>
</reference>
<evidence type="ECO:0000313" key="1">
    <source>
        <dbReference type="EMBL" id="KDR27567.1"/>
    </source>
</evidence>
<dbReference type="Proteomes" id="UP000027451">
    <property type="component" value="Unassembled WGS sequence"/>
</dbReference>
<organism evidence="1 2">
    <name type="scientific">Caballeronia zhejiangensis</name>
    <dbReference type="NCBI Taxonomy" id="871203"/>
    <lineage>
        <taxon>Bacteria</taxon>
        <taxon>Pseudomonadati</taxon>
        <taxon>Pseudomonadota</taxon>
        <taxon>Betaproteobacteria</taxon>
        <taxon>Burkholderiales</taxon>
        <taxon>Burkholderiaceae</taxon>
        <taxon>Caballeronia</taxon>
    </lineage>
</organism>
<gene>
    <name evidence="1" type="ORF">BG60_16660</name>
</gene>
<dbReference type="EMBL" id="JFHD01000024">
    <property type="protein sequence ID" value="KDR27567.1"/>
    <property type="molecule type" value="Genomic_DNA"/>
</dbReference>
<dbReference type="AlphaFoldDB" id="A0A656QFQ1"/>
<dbReference type="OrthoDB" id="8961577at2"/>
<proteinExistence type="predicted"/>
<evidence type="ECO:0000313" key="2">
    <source>
        <dbReference type="Proteomes" id="UP000027451"/>
    </source>
</evidence>
<sequence length="217" mass="23536">MQHASDTLFAFSELRLARHIGIANGLKGRLPSDLPILTSPTNAKTFKAIGTEHESTCFGFGKMAIDDLDILTLRLQLGGTQIYWLADVTDAEVWQALDKWLKRQVVPYAFEVVNGLGRSKTVAFGKAHISSEAPKTNLLRGRTSTNTLEEGWDKMIDLAASGIVQLQATTDIPRIPLSQVLVHILVTEQYKGSAQAKLVRRGTVLTTAASAGASGIH</sequence>
<name>A0A656QFQ1_9BURK</name>
<protein>
    <submittedName>
        <fullName evidence="1">Uncharacterized protein</fullName>
    </submittedName>
</protein>